<accession>A0A7W7DAJ6</accession>
<evidence type="ECO:0008006" key="4">
    <source>
        <dbReference type="Google" id="ProtNLM"/>
    </source>
</evidence>
<gene>
    <name evidence="2" type="ORF">BJ982_004553</name>
</gene>
<evidence type="ECO:0000313" key="3">
    <source>
        <dbReference type="Proteomes" id="UP000542210"/>
    </source>
</evidence>
<reference evidence="2 3" key="1">
    <citation type="submission" date="2020-08" db="EMBL/GenBank/DDBJ databases">
        <title>Sequencing the genomes of 1000 actinobacteria strains.</title>
        <authorList>
            <person name="Klenk H.-P."/>
        </authorList>
    </citation>
    <scope>NUCLEOTIDE SEQUENCE [LARGE SCALE GENOMIC DNA]</scope>
    <source>
        <strain evidence="2 3">DSM 45784</strain>
    </source>
</reference>
<dbReference type="AlphaFoldDB" id="A0A7W7DAJ6"/>
<feature type="transmembrane region" description="Helical" evidence="1">
    <location>
        <begin position="38"/>
        <end position="59"/>
    </location>
</feature>
<dbReference type="RefSeq" id="WP_239122782.1">
    <property type="nucleotide sequence ID" value="NZ_BOOV01000005.1"/>
</dbReference>
<organism evidence="2 3">
    <name type="scientific">Sphaerisporangium siamense</name>
    <dbReference type="NCBI Taxonomy" id="795645"/>
    <lineage>
        <taxon>Bacteria</taxon>
        <taxon>Bacillati</taxon>
        <taxon>Actinomycetota</taxon>
        <taxon>Actinomycetes</taxon>
        <taxon>Streptosporangiales</taxon>
        <taxon>Streptosporangiaceae</taxon>
        <taxon>Sphaerisporangium</taxon>
    </lineage>
</organism>
<dbReference type="EMBL" id="JACHND010000001">
    <property type="protein sequence ID" value="MBB4703009.1"/>
    <property type="molecule type" value="Genomic_DNA"/>
</dbReference>
<keyword evidence="1" id="KW-0812">Transmembrane</keyword>
<keyword evidence="3" id="KW-1185">Reference proteome</keyword>
<protein>
    <recommendedName>
        <fullName evidence="4">MFS transporter</fullName>
    </recommendedName>
</protein>
<dbReference type="Proteomes" id="UP000542210">
    <property type="component" value="Unassembled WGS sequence"/>
</dbReference>
<comment type="caution">
    <text evidence="2">The sequence shown here is derived from an EMBL/GenBank/DDBJ whole genome shotgun (WGS) entry which is preliminary data.</text>
</comment>
<evidence type="ECO:0000313" key="2">
    <source>
        <dbReference type="EMBL" id="MBB4703009.1"/>
    </source>
</evidence>
<name>A0A7W7DAJ6_9ACTN</name>
<sequence>MPPEVLARITSLTGVGAFALGPVGLAAAGPLAAVTGVTTVLAFGAVWQLVAGAVVLAVPDVRRLTTPARAAGPPAAAPVE</sequence>
<evidence type="ECO:0000256" key="1">
    <source>
        <dbReference type="SAM" id="Phobius"/>
    </source>
</evidence>
<keyword evidence="1" id="KW-0472">Membrane</keyword>
<proteinExistence type="predicted"/>
<keyword evidence="1" id="KW-1133">Transmembrane helix</keyword>